<dbReference type="AlphaFoldDB" id="A0A2S7KX77"/>
<organism evidence="2 3">
    <name type="scientific">Polaribacter filamentus</name>
    <dbReference type="NCBI Taxonomy" id="53483"/>
    <lineage>
        <taxon>Bacteria</taxon>
        <taxon>Pseudomonadati</taxon>
        <taxon>Bacteroidota</taxon>
        <taxon>Flavobacteriia</taxon>
        <taxon>Flavobacteriales</taxon>
        <taxon>Flavobacteriaceae</taxon>
    </lineage>
</organism>
<dbReference type="InterPro" id="IPR046537">
    <property type="entry name" value="DUF6602"/>
</dbReference>
<evidence type="ECO:0000259" key="1">
    <source>
        <dbReference type="Pfam" id="PF20247"/>
    </source>
</evidence>
<reference evidence="2 3" key="1">
    <citation type="submission" date="2016-11" db="EMBL/GenBank/DDBJ databases">
        <title>Trade-off between light-utilization and light-protection in marine flavobacteria.</title>
        <authorList>
            <person name="Kumagai Y."/>
        </authorList>
    </citation>
    <scope>NUCLEOTIDE SEQUENCE [LARGE SCALE GENOMIC DNA]</scope>
    <source>
        <strain evidence="2 3">ATCC 700397</strain>
    </source>
</reference>
<keyword evidence="3" id="KW-1185">Reference proteome</keyword>
<dbReference type="EMBL" id="MQUA01000013">
    <property type="protein sequence ID" value="PQB07241.1"/>
    <property type="molecule type" value="Genomic_DNA"/>
</dbReference>
<evidence type="ECO:0000313" key="3">
    <source>
        <dbReference type="Proteomes" id="UP000239522"/>
    </source>
</evidence>
<dbReference type="Proteomes" id="UP000239522">
    <property type="component" value="Unassembled WGS sequence"/>
</dbReference>
<sequence length="278" mass="32066">MDNLIRLLKAESKEINHFFEKASIEGQGTPQEVSDRREIALTKFLKKFFPFPYRIAKGNIRDSYGLSSMSIDCVLLNPSHPYTTSDEINFSVILADGVDAAIEVKPKLNSDKEIERSLNQIASVKRLTRKRTSVLNLKVLGKQHSPETLANAKKIPSIIFAIETYKNDKLLLEKIVDFYEKNQFKRDLQFDFIVINGHYLIVNIRKGSYFELNGKFDNGLYIYNYGELTLTAFLMLLNKFPPSEMRNSSTVLEHYIDIKPENTKTFNDLNNRLNLIEK</sequence>
<feature type="domain" description="DUF6602" evidence="1">
    <location>
        <begin position="30"/>
        <end position="127"/>
    </location>
</feature>
<proteinExistence type="predicted"/>
<dbReference type="RefSeq" id="WP_104809476.1">
    <property type="nucleotide sequence ID" value="NZ_MQUA01000013.1"/>
</dbReference>
<dbReference type="Pfam" id="PF20247">
    <property type="entry name" value="DUF6602"/>
    <property type="match status" value="1"/>
</dbReference>
<gene>
    <name evidence="2" type="ORF">BST83_08810</name>
</gene>
<name>A0A2S7KX77_9FLAO</name>
<dbReference type="CDD" id="cd21173">
    <property type="entry name" value="NucC-like"/>
    <property type="match status" value="1"/>
</dbReference>
<accession>A0A2S7KX77</accession>
<protein>
    <recommendedName>
        <fullName evidence="1">DUF6602 domain-containing protein</fullName>
    </recommendedName>
</protein>
<dbReference type="OrthoDB" id="337432at2"/>
<comment type="caution">
    <text evidence="2">The sequence shown here is derived from an EMBL/GenBank/DDBJ whole genome shotgun (WGS) entry which is preliminary data.</text>
</comment>
<evidence type="ECO:0000313" key="2">
    <source>
        <dbReference type="EMBL" id="PQB07241.1"/>
    </source>
</evidence>